<dbReference type="SUPFAM" id="SSF56529">
    <property type="entry name" value="FAH"/>
    <property type="match status" value="1"/>
</dbReference>
<dbReference type="PANTHER" id="PTHR11820">
    <property type="entry name" value="ACYLPYRUVASE"/>
    <property type="match status" value="1"/>
</dbReference>
<gene>
    <name evidence="5" type="ORF">HY730_07040</name>
</gene>
<dbReference type="InterPro" id="IPR018833">
    <property type="entry name" value="Rv2993c-like_N"/>
</dbReference>
<dbReference type="GO" id="GO:0018773">
    <property type="term" value="F:acetylpyruvate hydrolase activity"/>
    <property type="evidence" value="ECO:0007669"/>
    <property type="project" value="TreeGrafter"/>
</dbReference>
<keyword evidence="2" id="KW-0479">Metal-binding</keyword>
<comment type="similarity">
    <text evidence="1">Belongs to the FAH family.</text>
</comment>
<dbReference type="Proteomes" id="UP000772181">
    <property type="component" value="Unassembled WGS sequence"/>
</dbReference>
<proteinExistence type="inferred from homology"/>
<dbReference type="FunFam" id="3.90.850.10:FF:000002">
    <property type="entry name" value="2-hydroxyhepta-2,4-diene-1,7-dioate isomerase"/>
    <property type="match status" value="1"/>
</dbReference>
<comment type="caution">
    <text evidence="5">The sequence shown here is derived from an EMBL/GenBank/DDBJ whole genome shotgun (WGS) entry which is preliminary data.</text>
</comment>
<dbReference type="InterPro" id="IPR011234">
    <property type="entry name" value="Fumarylacetoacetase-like_C"/>
</dbReference>
<evidence type="ECO:0000259" key="3">
    <source>
        <dbReference type="Pfam" id="PF01557"/>
    </source>
</evidence>
<dbReference type="Pfam" id="PF10370">
    <property type="entry name" value="Rv2993c-like_N"/>
    <property type="match status" value="1"/>
</dbReference>
<feature type="domain" description="Rv2993c-like N-terminal" evidence="4">
    <location>
        <begin position="1"/>
        <end position="50"/>
    </location>
</feature>
<dbReference type="Pfam" id="PF01557">
    <property type="entry name" value="FAA_hydrolase"/>
    <property type="match status" value="1"/>
</dbReference>
<feature type="domain" description="Fumarylacetoacetase-like C-terminal" evidence="3">
    <location>
        <begin position="55"/>
        <end position="250"/>
    </location>
</feature>
<evidence type="ECO:0000256" key="1">
    <source>
        <dbReference type="ARBA" id="ARBA00010211"/>
    </source>
</evidence>
<organism evidence="5 6">
    <name type="scientific">Tectimicrobiota bacterium</name>
    <dbReference type="NCBI Taxonomy" id="2528274"/>
    <lineage>
        <taxon>Bacteria</taxon>
        <taxon>Pseudomonadati</taxon>
        <taxon>Nitrospinota/Tectimicrobiota group</taxon>
        <taxon>Candidatus Tectimicrobiota</taxon>
    </lineage>
</organism>
<name>A0A933GNR7_UNCTE</name>
<sequence length="257" mass="28316">MRFVRFKKGELISYGLWEGDLIRLLKGSPFESYEISAKTLPLSSAKLLPPCLPSKIVAVGLNNRSHAEEMKVSPAEEPLIFLKPPSATIGPGDEIVYPKMSKRVDFEGEVGVVIKKTTRFVSVANALDVILGYTCFNDVTARDLQAKDVQFTRGKGFDTFAPMGPCIQTDLDHRKIKLETYLNGELKQSCITDDMIYSIPELICFISKVMTLLPGDVIATGTSSGVGPMQPGDRVEIVIENIGTLSNKVVKLEETDW</sequence>
<protein>
    <submittedName>
        <fullName evidence="5">Fumarylacetoacetate hydrolase family protein</fullName>
    </submittedName>
</protein>
<evidence type="ECO:0000313" key="5">
    <source>
        <dbReference type="EMBL" id="MBI4596119.1"/>
    </source>
</evidence>
<dbReference type="AlphaFoldDB" id="A0A933GNR7"/>
<dbReference type="InterPro" id="IPR036663">
    <property type="entry name" value="Fumarylacetoacetase_C_sf"/>
</dbReference>
<evidence type="ECO:0000259" key="4">
    <source>
        <dbReference type="Pfam" id="PF10370"/>
    </source>
</evidence>
<evidence type="ECO:0000313" key="6">
    <source>
        <dbReference type="Proteomes" id="UP000772181"/>
    </source>
</evidence>
<dbReference type="GO" id="GO:0016853">
    <property type="term" value="F:isomerase activity"/>
    <property type="evidence" value="ECO:0007669"/>
    <property type="project" value="UniProtKB-ARBA"/>
</dbReference>
<dbReference type="PANTHER" id="PTHR11820:SF7">
    <property type="entry name" value="ACYLPYRUVASE FAHD1, MITOCHONDRIAL"/>
    <property type="match status" value="1"/>
</dbReference>
<evidence type="ECO:0000256" key="2">
    <source>
        <dbReference type="ARBA" id="ARBA00022723"/>
    </source>
</evidence>
<dbReference type="EMBL" id="JACQWF010000315">
    <property type="protein sequence ID" value="MBI4596119.1"/>
    <property type="molecule type" value="Genomic_DNA"/>
</dbReference>
<keyword evidence="5" id="KW-0378">Hydrolase</keyword>
<dbReference type="GO" id="GO:0046872">
    <property type="term" value="F:metal ion binding"/>
    <property type="evidence" value="ECO:0007669"/>
    <property type="project" value="UniProtKB-KW"/>
</dbReference>
<dbReference type="Gene3D" id="3.90.850.10">
    <property type="entry name" value="Fumarylacetoacetase-like, C-terminal domain"/>
    <property type="match status" value="1"/>
</dbReference>
<dbReference type="GO" id="GO:0019752">
    <property type="term" value="P:carboxylic acid metabolic process"/>
    <property type="evidence" value="ECO:0007669"/>
    <property type="project" value="UniProtKB-ARBA"/>
</dbReference>
<accession>A0A933GNR7</accession>
<reference evidence="5" key="1">
    <citation type="submission" date="2020-07" db="EMBL/GenBank/DDBJ databases">
        <title>Huge and variable diversity of episymbiotic CPR bacteria and DPANN archaea in groundwater ecosystems.</title>
        <authorList>
            <person name="He C.Y."/>
            <person name="Keren R."/>
            <person name="Whittaker M."/>
            <person name="Farag I.F."/>
            <person name="Doudna J."/>
            <person name="Cate J.H.D."/>
            <person name="Banfield J.F."/>
        </authorList>
    </citation>
    <scope>NUCLEOTIDE SEQUENCE</scope>
    <source>
        <strain evidence="5">NC_groundwater_1482_Ag_S-0.65um_47_24</strain>
    </source>
</reference>